<dbReference type="SUPFAM" id="SSF47413">
    <property type="entry name" value="lambda repressor-like DNA-binding domains"/>
    <property type="match status" value="1"/>
</dbReference>
<evidence type="ECO:0000313" key="2">
    <source>
        <dbReference type="EMBL" id="DAF94977.1"/>
    </source>
</evidence>
<evidence type="ECO:0000259" key="1">
    <source>
        <dbReference type="PROSITE" id="PS50943"/>
    </source>
</evidence>
<organism evidence="2">
    <name type="scientific">Myoviridae sp. ctQf419</name>
    <dbReference type="NCBI Taxonomy" id="2825102"/>
    <lineage>
        <taxon>Viruses</taxon>
        <taxon>Duplodnaviria</taxon>
        <taxon>Heunggongvirae</taxon>
        <taxon>Uroviricota</taxon>
        <taxon>Caudoviricetes</taxon>
    </lineage>
</organism>
<dbReference type="EMBL" id="BK016102">
    <property type="protein sequence ID" value="DAF94977.1"/>
    <property type="molecule type" value="Genomic_DNA"/>
</dbReference>
<dbReference type="PROSITE" id="PS50943">
    <property type="entry name" value="HTH_CROC1"/>
    <property type="match status" value="1"/>
</dbReference>
<dbReference type="InterPro" id="IPR001387">
    <property type="entry name" value="Cro/C1-type_HTH"/>
</dbReference>
<proteinExistence type="predicted"/>
<dbReference type="CDD" id="cd00093">
    <property type="entry name" value="HTH_XRE"/>
    <property type="match status" value="1"/>
</dbReference>
<sequence length="65" mass="7601">MEIGLQIRKKREELKLSRQKLAESLGYRSGHYIYEIETGKGNPSINVLERICKILKLEITVREID</sequence>
<dbReference type="Gene3D" id="1.10.260.40">
    <property type="entry name" value="lambda repressor-like DNA-binding domains"/>
    <property type="match status" value="1"/>
</dbReference>
<name>A0A8S5UKE9_9CAUD</name>
<protein>
    <submittedName>
        <fullName evidence="2">Helix-turn-helix domain protein</fullName>
    </submittedName>
</protein>
<accession>A0A8S5UKE9</accession>
<dbReference type="GO" id="GO:0003677">
    <property type="term" value="F:DNA binding"/>
    <property type="evidence" value="ECO:0007669"/>
    <property type="project" value="InterPro"/>
</dbReference>
<reference evidence="2" key="1">
    <citation type="journal article" date="2021" name="Proc. Natl. Acad. Sci. U.S.A.">
        <title>A Catalog of Tens of Thousands of Viruses from Human Metagenomes Reveals Hidden Associations with Chronic Diseases.</title>
        <authorList>
            <person name="Tisza M.J."/>
            <person name="Buck C.B."/>
        </authorList>
    </citation>
    <scope>NUCLEOTIDE SEQUENCE</scope>
    <source>
        <strain evidence="2">CtQf419</strain>
    </source>
</reference>
<dbReference type="InterPro" id="IPR010982">
    <property type="entry name" value="Lambda_DNA-bd_dom_sf"/>
</dbReference>
<dbReference type="Pfam" id="PF13560">
    <property type="entry name" value="HTH_31"/>
    <property type="match status" value="1"/>
</dbReference>
<feature type="domain" description="HTH cro/C1-type" evidence="1">
    <location>
        <begin position="7"/>
        <end position="64"/>
    </location>
</feature>
<dbReference type="SMART" id="SM00530">
    <property type="entry name" value="HTH_XRE"/>
    <property type="match status" value="1"/>
</dbReference>